<proteinExistence type="predicted"/>
<dbReference type="PANTHER" id="PTHR24198">
    <property type="entry name" value="ANKYRIN REPEAT AND PROTEIN KINASE DOMAIN-CONTAINING PROTEIN"/>
    <property type="match status" value="1"/>
</dbReference>
<comment type="caution">
    <text evidence="3">The sequence shown here is derived from an EMBL/GenBank/DDBJ whole genome shotgun (WGS) entry which is preliminary data.</text>
</comment>
<dbReference type="InterPro" id="IPR036770">
    <property type="entry name" value="Ankyrin_rpt-contain_sf"/>
</dbReference>
<reference evidence="3" key="1">
    <citation type="journal article" date="2015" name="Nature">
        <title>Complex archaea that bridge the gap between prokaryotes and eukaryotes.</title>
        <authorList>
            <person name="Spang A."/>
            <person name="Saw J.H."/>
            <person name="Jorgensen S.L."/>
            <person name="Zaremba-Niedzwiedzka K."/>
            <person name="Martijn J."/>
            <person name="Lind A.E."/>
            <person name="van Eijk R."/>
            <person name="Schleper C."/>
            <person name="Guy L."/>
            <person name="Ettema T.J."/>
        </authorList>
    </citation>
    <scope>NUCLEOTIDE SEQUENCE</scope>
</reference>
<dbReference type="Pfam" id="PF00023">
    <property type="entry name" value="Ank"/>
    <property type="match status" value="1"/>
</dbReference>
<gene>
    <name evidence="3" type="ORF">LCGC14_2089000</name>
</gene>
<evidence type="ECO:0000256" key="1">
    <source>
        <dbReference type="ARBA" id="ARBA00022737"/>
    </source>
</evidence>
<dbReference type="Gene3D" id="1.25.40.20">
    <property type="entry name" value="Ankyrin repeat-containing domain"/>
    <property type="match status" value="1"/>
</dbReference>
<dbReference type="InterPro" id="IPR002110">
    <property type="entry name" value="Ankyrin_rpt"/>
</dbReference>
<dbReference type="SUPFAM" id="SSF48403">
    <property type="entry name" value="Ankyrin repeat"/>
    <property type="match status" value="1"/>
</dbReference>
<keyword evidence="2" id="KW-0040">ANK repeat</keyword>
<evidence type="ECO:0000256" key="2">
    <source>
        <dbReference type="ARBA" id="ARBA00023043"/>
    </source>
</evidence>
<dbReference type="AlphaFoldDB" id="A0A0F9GRH7"/>
<dbReference type="Pfam" id="PF12796">
    <property type="entry name" value="Ank_2"/>
    <property type="match status" value="1"/>
</dbReference>
<dbReference type="PANTHER" id="PTHR24198:SF165">
    <property type="entry name" value="ANKYRIN REPEAT-CONTAINING PROTEIN-RELATED"/>
    <property type="match status" value="1"/>
</dbReference>
<evidence type="ECO:0000313" key="3">
    <source>
        <dbReference type="EMBL" id="KKL72030.1"/>
    </source>
</evidence>
<accession>A0A0F9GRH7</accession>
<organism evidence="3">
    <name type="scientific">marine sediment metagenome</name>
    <dbReference type="NCBI Taxonomy" id="412755"/>
    <lineage>
        <taxon>unclassified sequences</taxon>
        <taxon>metagenomes</taxon>
        <taxon>ecological metagenomes</taxon>
    </lineage>
</organism>
<dbReference type="EMBL" id="LAZR01025400">
    <property type="protein sequence ID" value="KKL72030.1"/>
    <property type="molecule type" value="Genomic_DNA"/>
</dbReference>
<sequence length="313" mass="35062">MLRISQLAPGIDRRDSNLEVLDSCIRIYNSKDSAEEKANNILKIKGVTVESIKLFVENVYPITNDEKMVMTYLLKNVLNEQVKYKEKKEYLKSSLDEVRRHEKLLFDLVVVLRNKGALIDGPAKNVGTYKIGKDSIYIKDQPTPLMIAIKKGLFDTADFLIENSADIHSVAKYKSVDGTDIVTTALLSAVQKGEFRLVTKLIGLKVDLEVQDQNGNTALNLAIIKGFRKSAQLLLNNRANIETKNANNYTPFANACIYRCRETLEMLGERGANQIKPRNWSLLSARLAKPTSDSAAQIFATLDGLSKLHLSEK</sequence>
<name>A0A0F9GRH7_9ZZZZ</name>
<dbReference type="SMART" id="SM00248">
    <property type="entry name" value="ANK"/>
    <property type="match status" value="4"/>
</dbReference>
<keyword evidence="1" id="KW-0677">Repeat</keyword>
<dbReference type="PROSITE" id="PS50088">
    <property type="entry name" value="ANK_REPEAT"/>
    <property type="match status" value="2"/>
</dbReference>
<protein>
    <submittedName>
        <fullName evidence="3">Uncharacterized protein</fullName>
    </submittedName>
</protein>
<dbReference type="PROSITE" id="PS50297">
    <property type="entry name" value="ANK_REP_REGION"/>
    <property type="match status" value="1"/>
</dbReference>